<dbReference type="SMART" id="SM00228">
    <property type="entry name" value="PDZ"/>
    <property type="match status" value="1"/>
</dbReference>
<dbReference type="EMBL" id="OB661267">
    <property type="protein sequence ID" value="CAD7227804.1"/>
    <property type="molecule type" value="Genomic_DNA"/>
</dbReference>
<proteinExistence type="predicted"/>
<evidence type="ECO:0000256" key="1">
    <source>
        <dbReference type="SAM" id="MobiDB-lite"/>
    </source>
</evidence>
<evidence type="ECO:0000313" key="2">
    <source>
        <dbReference type="EMBL" id="CAD7227804.1"/>
    </source>
</evidence>
<feature type="region of interest" description="Disordered" evidence="1">
    <location>
        <begin position="1"/>
        <end position="58"/>
    </location>
</feature>
<protein>
    <submittedName>
        <fullName evidence="2">Uncharacterized protein</fullName>
    </submittedName>
</protein>
<dbReference type="OrthoDB" id="439127at2759"/>
<reference evidence="2" key="1">
    <citation type="submission" date="2020-11" db="EMBL/GenBank/DDBJ databases">
        <authorList>
            <person name="Tran Van P."/>
        </authorList>
    </citation>
    <scope>NUCLEOTIDE SEQUENCE</scope>
</reference>
<dbReference type="PANTHER" id="PTHR23122">
    <property type="entry name" value="MEMBRANE-ASSOCIATED GUANYLATE KINASE MAGUK"/>
    <property type="match status" value="1"/>
</dbReference>
<dbReference type="SUPFAM" id="SSF50044">
    <property type="entry name" value="SH3-domain"/>
    <property type="match status" value="1"/>
</dbReference>
<dbReference type="Pfam" id="PF00595">
    <property type="entry name" value="PDZ"/>
    <property type="match status" value="1"/>
</dbReference>
<accession>A0A7R8WA59</accession>
<feature type="compositionally biased region" description="Low complexity" evidence="1">
    <location>
        <begin position="21"/>
        <end position="36"/>
    </location>
</feature>
<feature type="compositionally biased region" description="Pro residues" evidence="1">
    <location>
        <begin position="37"/>
        <end position="52"/>
    </location>
</feature>
<dbReference type="InterPro" id="IPR050716">
    <property type="entry name" value="MAGUK"/>
</dbReference>
<dbReference type="InterPro" id="IPR036034">
    <property type="entry name" value="PDZ_sf"/>
</dbReference>
<dbReference type="InterPro" id="IPR036028">
    <property type="entry name" value="SH3-like_dom_sf"/>
</dbReference>
<sequence>MSTKKNAPDPAPDIMFNTPTESEGSSSSPASQREGGPPSPHSPQPQAPPPSDPFLNLPMDVLAPKRLTPEEFPVGKLEKLEDMINRSRWVVPVLPEGELEALLLAAIDLAEQAFCWMSAGPKFVPGLLHAHDGVAQKDYFPRLPEMPTEADEEDEAVKIVQLVKSNEPMGATIKAEEGTGKILIARIMHGGAADRSGLIHVGDEVSEVNGIPTAGKTPNDVLKILQNSVGTITFKLIPSEGRYLLRESKIRVRALFSYSTKEDKHIPCKEAGLDFKRSDILHIVCTGCLIRPDIRRRIGHFADIRIRPEQRVDPAGAPDH</sequence>
<dbReference type="SUPFAM" id="SSF50156">
    <property type="entry name" value="PDZ domain-like"/>
    <property type="match status" value="1"/>
</dbReference>
<dbReference type="PROSITE" id="PS50106">
    <property type="entry name" value="PDZ"/>
    <property type="match status" value="1"/>
</dbReference>
<dbReference type="AlphaFoldDB" id="A0A7R8WA59"/>
<gene>
    <name evidence="2" type="ORF">CTOB1V02_LOCUS5701</name>
</gene>
<name>A0A7R8WA59_9CRUS</name>
<dbReference type="Gene3D" id="2.30.42.10">
    <property type="match status" value="1"/>
</dbReference>
<dbReference type="CDD" id="cd06799">
    <property type="entry name" value="PDZ_MPP3-MPP4-MPP7-like"/>
    <property type="match status" value="1"/>
</dbReference>
<dbReference type="Gene3D" id="2.30.30.40">
    <property type="entry name" value="SH3 Domains"/>
    <property type="match status" value="1"/>
</dbReference>
<organism evidence="2">
    <name type="scientific">Cyprideis torosa</name>
    <dbReference type="NCBI Taxonomy" id="163714"/>
    <lineage>
        <taxon>Eukaryota</taxon>
        <taxon>Metazoa</taxon>
        <taxon>Ecdysozoa</taxon>
        <taxon>Arthropoda</taxon>
        <taxon>Crustacea</taxon>
        <taxon>Oligostraca</taxon>
        <taxon>Ostracoda</taxon>
        <taxon>Podocopa</taxon>
        <taxon>Podocopida</taxon>
        <taxon>Cytherocopina</taxon>
        <taxon>Cytheroidea</taxon>
        <taxon>Cytherideidae</taxon>
        <taxon>Cyprideis</taxon>
    </lineage>
</organism>
<dbReference type="InterPro" id="IPR001478">
    <property type="entry name" value="PDZ"/>
</dbReference>